<evidence type="ECO:0000313" key="4">
    <source>
        <dbReference type="EMBL" id="MFD2256679.1"/>
    </source>
</evidence>
<keyword evidence="2" id="KW-0862">Zinc</keyword>
<feature type="domain" description="Phosphomannose isomerase type I catalytic" evidence="3">
    <location>
        <begin position="7"/>
        <end position="107"/>
    </location>
</feature>
<dbReference type="PIRSF" id="PIRSF036894">
    <property type="entry name" value="PMI_Firm_short"/>
    <property type="match status" value="1"/>
</dbReference>
<comment type="caution">
    <text evidence="4">The sequence shown here is derived from an EMBL/GenBank/DDBJ whole genome shotgun (WGS) entry which is preliminary data.</text>
</comment>
<dbReference type="CDD" id="cd07010">
    <property type="entry name" value="cupin_PMI_type_I_N_bac"/>
    <property type="match status" value="1"/>
</dbReference>
<gene>
    <name evidence="4" type="ORF">ACFSSA_08325</name>
</gene>
<sequence>MPAITFKPLYMERIWGGRQLETFYSRSLPEADKPFGEAWEIVDRADAQSIVTGGEYKGMSLHDLWKNHRPEIFGSNLPDSERFPILIKILDAADDLSVQVHPPAIIAENLGGEPKTEMWFIADCKPDSKLYVGMKNGATRDSFEMAIKEGSVEEQIHSIAPEKGDSIFIESGRLHAIGAGFLIHEIQQNSDTTYRVFDWNRTDAEGNPRQLHVEQSLACIDFHDFEPRMDQPEGNTLAECPYFKTTLHHLAQGESIGNPSADQFSLITIVSGSLDNSHTKGQTLLLPKGSGKMAASEQTTVLQITIP</sequence>
<dbReference type="InterPro" id="IPR051804">
    <property type="entry name" value="Carb_Metab_Reg_Kinase/Isom"/>
</dbReference>
<dbReference type="SUPFAM" id="SSF51182">
    <property type="entry name" value="RmlC-like cupins"/>
    <property type="match status" value="1"/>
</dbReference>
<protein>
    <submittedName>
        <fullName evidence="4">Type I phosphomannose isomerase catalytic subunit</fullName>
    </submittedName>
</protein>
<evidence type="ECO:0000256" key="2">
    <source>
        <dbReference type="ARBA" id="ARBA00022833"/>
    </source>
</evidence>
<dbReference type="PANTHER" id="PTHR42742:SF3">
    <property type="entry name" value="FRUCTOKINASE"/>
    <property type="match status" value="1"/>
</dbReference>
<keyword evidence="4" id="KW-0413">Isomerase</keyword>
<dbReference type="InterPro" id="IPR014628">
    <property type="entry name" value="Man6P_isomerase_Firm_short"/>
</dbReference>
<dbReference type="InterPro" id="IPR011051">
    <property type="entry name" value="RmlC_Cupin_sf"/>
</dbReference>
<accession>A0ABW5D9Q5</accession>
<evidence type="ECO:0000259" key="3">
    <source>
        <dbReference type="Pfam" id="PF20511"/>
    </source>
</evidence>
<dbReference type="Pfam" id="PF20511">
    <property type="entry name" value="PMI_typeI_cat"/>
    <property type="match status" value="1"/>
</dbReference>
<keyword evidence="5" id="KW-1185">Reference proteome</keyword>
<dbReference type="EMBL" id="JBHUIT010000011">
    <property type="protein sequence ID" value="MFD2256679.1"/>
    <property type="molecule type" value="Genomic_DNA"/>
</dbReference>
<dbReference type="Proteomes" id="UP001597375">
    <property type="component" value="Unassembled WGS sequence"/>
</dbReference>
<dbReference type="InterPro" id="IPR046457">
    <property type="entry name" value="PMI_typeI_cat"/>
</dbReference>
<evidence type="ECO:0000256" key="1">
    <source>
        <dbReference type="ARBA" id="ARBA00022723"/>
    </source>
</evidence>
<dbReference type="Gene3D" id="2.60.120.10">
    <property type="entry name" value="Jelly Rolls"/>
    <property type="match status" value="1"/>
</dbReference>
<proteinExistence type="predicted"/>
<name>A0ABW5D9Q5_9BACT</name>
<dbReference type="InterPro" id="IPR014710">
    <property type="entry name" value="RmlC-like_jellyroll"/>
</dbReference>
<evidence type="ECO:0000313" key="5">
    <source>
        <dbReference type="Proteomes" id="UP001597375"/>
    </source>
</evidence>
<keyword evidence="1" id="KW-0479">Metal-binding</keyword>
<reference evidence="5" key="1">
    <citation type="journal article" date="2019" name="Int. J. Syst. Evol. Microbiol.">
        <title>The Global Catalogue of Microorganisms (GCM) 10K type strain sequencing project: providing services to taxonomists for standard genome sequencing and annotation.</title>
        <authorList>
            <consortium name="The Broad Institute Genomics Platform"/>
            <consortium name="The Broad Institute Genome Sequencing Center for Infectious Disease"/>
            <person name="Wu L."/>
            <person name="Ma J."/>
        </authorList>
    </citation>
    <scope>NUCLEOTIDE SEQUENCE [LARGE SCALE GENOMIC DNA]</scope>
    <source>
        <strain evidence="5">CGMCC 4.7106</strain>
    </source>
</reference>
<organism evidence="4 5">
    <name type="scientific">Luteolibacter algae</name>
    <dbReference type="NCBI Taxonomy" id="454151"/>
    <lineage>
        <taxon>Bacteria</taxon>
        <taxon>Pseudomonadati</taxon>
        <taxon>Verrucomicrobiota</taxon>
        <taxon>Verrucomicrobiia</taxon>
        <taxon>Verrucomicrobiales</taxon>
        <taxon>Verrucomicrobiaceae</taxon>
        <taxon>Luteolibacter</taxon>
    </lineage>
</organism>
<dbReference type="GO" id="GO:0016853">
    <property type="term" value="F:isomerase activity"/>
    <property type="evidence" value="ECO:0007669"/>
    <property type="project" value="UniProtKB-KW"/>
</dbReference>
<dbReference type="PANTHER" id="PTHR42742">
    <property type="entry name" value="TRANSCRIPTIONAL REPRESSOR MPRA"/>
    <property type="match status" value="1"/>
</dbReference>
<dbReference type="RefSeq" id="WP_386819969.1">
    <property type="nucleotide sequence ID" value="NZ_JBHUIT010000011.1"/>
</dbReference>